<dbReference type="PANTHER" id="PTHR36509">
    <property type="entry name" value="BLL3101 PROTEIN"/>
    <property type="match status" value="1"/>
</dbReference>
<dbReference type="InterPro" id="IPR010679">
    <property type="entry name" value="DUF1254"/>
</dbReference>
<proteinExistence type="predicted"/>
<dbReference type="STRING" id="1278073.MYSTI_00564"/>
<dbReference type="PANTHER" id="PTHR36509:SF3">
    <property type="entry name" value="SIGNAL PEPTIDE PROTEIN"/>
    <property type="match status" value="1"/>
</dbReference>
<dbReference type="InterPro" id="IPR037049">
    <property type="entry name" value="DUF1214_C_sf"/>
</dbReference>
<evidence type="ECO:0000313" key="3">
    <source>
        <dbReference type="EMBL" id="AGC41914.1"/>
    </source>
</evidence>
<dbReference type="Gene3D" id="2.60.40.1610">
    <property type="entry name" value="Domain of unknown function DUF1254"/>
    <property type="match status" value="1"/>
</dbReference>
<feature type="domain" description="DUF1254" evidence="2">
    <location>
        <begin position="76"/>
        <end position="187"/>
    </location>
</feature>
<dbReference type="HOGENOM" id="CLU_027269_2_0_7"/>
<feature type="domain" description="DUF1214" evidence="1">
    <location>
        <begin position="341"/>
        <end position="447"/>
    </location>
</feature>
<evidence type="ECO:0000259" key="1">
    <source>
        <dbReference type="Pfam" id="PF06742"/>
    </source>
</evidence>
<keyword evidence="4" id="KW-1185">Reference proteome</keyword>
<reference evidence="3 4" key="1">
    <citation type="journal article" date="2013" name="Genome Announc.">
        <title>Complete genome sequence of Myxococcus stipitatus strain DSM 14675, a fruiting myxobacterium.</title>
        <authorList>
            <person name="Huntley S."/>
            <person name="Kneip S."/>
            <person name="Treuner-Lange A."/>
            <person name="Sogaard-Andersen L."/>
        </authorList>
    </citation>
    <scope>NUCLEOTIDE SEQUENCE [LARGE SCALE GENOMIC DNA]</scope>
    <source>
        <strain evidence="4">DSM 14675 / JCM 12634 / Mx s8</strain>
    </source>
</reference>
<dbReference type="eggNOG" id="COG5361">
    <property type="taxonomic scope" value="Bacteria"/>
</dbReference>
<name>L7U647_MYXSD</name>
<dbReference type="PATRIC" id="fig|1278073.3.peg.587"/>
<dbReference type="OrthoDB" id="547269at2"/>
<organism evidence="3 4">
    <name type="scientific">Myxococcus stipitatus (strain DSM 14675 / JCM 12634 / Mx s8)</name>
    <dbReference type="NCBI Taxonomy" id="1278073"/>
    <lineage>
        <taxon>Bacteria</taxon>
        <taxon>Pseudomonadati</taxon>
        <taxon>Myxococcota</taxon>
        <taxon>Myxococcia</taxon>
        <taxon>Myxococcales</taxon>
        <taxon>Cystobacterineae</taxon>
        <taxon>Myxococcaceae</taxon>
        <taxon>Myxococcus</taxon>
    </lineage>
</organism>
<dbReference type="InterPro" id="IPR037050">
    <property type="entry name" value="DUF1254_sf"/>
</dbReference>
<dbReference type="Pfam" id="PF06863">
    <property type="entry name" value="DUF1254"/>
    <property type="match status" value="1"/>
</dbReference>
<accession>L7U647</accession>
<gene>
    <name evidence="3" type="ordered locus">MYSTI_00564</name>
</gene>
<dbReference type="Pfam" id="PF06742">
    <property type="entry name" value="DUF1214"/>
    <property type="match status" value="1"/>
</dbReference>
<dbReference type="Proteomes" id="UP000011131">
    <property type="component" value="Chromosome"/>
</dbReference>
<sequence>MALQIPTSAQHAFEHSFPTPDTARSIYDEQDFQRAVETYRFFYPSVSMEGIFNGNREAGLEDGKALMVLAAGPRHLAFTANSDTPYVSGALDLKAMGPVVIDLPPGPYIALVNDHHQRWVVDMGIPGPDAGKGGKYLVLPPGFSGATPPGHHVARAQTYKVLIAIRALPIDGDVAGALAALRQVKVHPLSNPAAVLPYVDGTPLALDATPLRWEGNLEYWRRLHSIINAEPALEEFRPMYGALAALGISKGKPFAPDERMRTVLERAAGFALEQMRVEGFASQRPDRVVWEDRRWEWIGLIVDDANFETPEYLDLQARDRWFVQAIVASPAMFRRQAGVGSIYFLAARDRRGAYLDGGKNYKLVVPQPVPAKMFWSVTAYDARTRSQVQTPQDKAVLGSLQTRFQPGPDGSLELRFGPTPPAGQEQQWIQTAPGTGFFLYFRIYGPEAASLDGSWKLEDVTEA</sequence>
<protein>
    <submittedName>
        <fullName evidence="3">Uncharacterized protein</fullName>
    </submittedName>
</protein>
<dbReference type="KEGG" id="msd:MYSTI_00564"/>
<evidence type="ECO:0000313" key="4">
    <source>
        <dbReference type="Proteomes" id="UP000011131"/>
    </source>
</evidence>
<dbReference type="InterPro" id="IPR010621">
    <property type="entry name" value="DUF1214"/>
</dbReference>
<dbReference type="AlphaFoldDB" id="L7U647"/>
<evidence type="ECO:0000259" key="2">
    <source>
        <dbReference type="Pfam" id="PF06863"/>
    </source>
</evidence>
<dbReference type="Gene3D" id="2.60.120.600">
    <property type="entry name" value="Domain of unknown function DUF1214, C-terminal domain"/>
    <property type="match status" value="1"/>
</dbReference>
<dbReference type="RefSeq" id="WP_015346177.1">
    <property type="nucleotide sequence ID" value="NC_020126.1"/>
</dbReference>
<dbReference type="EMBL" id="CP004025">
    <property type="protein sequence ID" value="AGC41914.1"/>
    <property type="molecule type" value="Genomic_DNA"/>
</dbReference>
<dbReference type="Gene3D" id="1.10.3360.10">
    <property type="entry name" value="VPA0735-like domain"/>
    <property type="match status" value="1"/>
</dbReference>
<dbReference type="SUPFAM" id="SSF160935">
    <property type="entry name" value="VPA0735-like"/>
    <property type="match status" value="1"/>
</dbReference>